<feature type="binding site" evidence="10">
    <location>
        <position position="275"/>
    </location>
    <ligand>
        <name>beta-D-galactose</name>
        <dbReference type="ChEBI" id="CHEBI:27667"/>
    </ligand>
</feature>
<sequence length="376" mass="42003">MNYQYPYDIINFTWDTKDEYGLVGASMTMNVREYGILSSGEKVSQITIKNSRGMEARMITYGAAITHLFAADKNSQPVDVVLGYESLEHYELGKSSFGAVVGRHANRIKNAFLKIDQMEYTLTANNGGNSLHSGPSNFVRKNFDYEIINDSTVKLTGVSPDGEEGFPGNLNLEVTYTLSDENRLIIRYQAVTDKATVINITNHAYFNLNGHQSGTAMEHRLFIDSDTITENDETSVPTGQFLTVAGTPFDFTKERSMGERIEENHQQLAYGKGYDHNYVLNKRKGSLEPELAARLTGDKTGIIMNTYTTQPGIQLYTANHLTGEIPGKDHAEYGRRMGVCLETQHFPGTPSNPHFPDVILRPGEVFDETTIYEFTA</sequence>
<evidence type="ECO:0000256" key="7">
    <source>
        <dbReference type="ARBA" id="ARBA00023277"/>
    </source>
</evidence>
<gene>
    <name evidence="12" type="ORF">KCX82_04375</name>
</gene>
<accession>A0A8J8B009</accession>
<dbReference type="InterPro" id="IPR014718">
    <property type="entry name" value="GH-type_carb-bd"/>
</dbReference>
<comment type="similarity">
    <text evidence="3 8">Belongs to the aldose epimerase family.</text>
</comment>
<protein>
    <recommendedName>
        <fullName evidence="5 8">Aldose 1-epimerase</fullName>
        <ecNumber evidence="4 8">5.1.3.3</ecNumber>
    </recommendedName>
</protein>
<dbReference type="NCBIfam" id="NF008277">
    <property type="entry name" value="PRK11055.1"/>
    <property type="match status" value="1"/>
</dbReference>
<dbReference type="InterPro" id="IPR011013">
    <property type="entry name" value="Gal_mutarotase_sf_dom"/>
</dbReference>
<dbReference type="EMBL" id="JAGSND010000002">
    <property type="protein sequence ID" value="MBR0597098.1"/>
    <property type="molecule type" value="Genomic_DNA"/>
</dbReference>
<keyword evidence="13" id="KW-1185">Reference proteome</keyword>
<dbReference type="PIRSF" id="PIRSF005096">
    <property type="entry name" value="GALM"/>
    <property type="match status" value="1"/>
</dbReference>
<dbReference type="CDD" id="cd09019">
    <property type="entry name" value="galactose_mutarotase_like"/>
    <property type="match status" value="1"/>
</dbReference>
<reference evidence="12" key="2">
    <citation type="submission" date="2021-04" db="EMBL/GenBank/DDBJ databases">
        <authorList>
            <person name="Liu J."/>
        </authorList>
    </citation>
    <scope>NUCLEOTIDE SEQUENCE</scope>
    <source>
        <strain evidence="12">BAD-6</strain>
    </source>
</reference>
<evidence type="ECO:0000313" key="13">
    <source>
        <dbReference type="Proteomes" id="UP000675664"/>
    </source>
</evidence>
<comment type="pathway">
    <text evidence="2 8">Carbohydrate metabolism; hexose metabolism.</text>
</comment>
<dbReference type="PROSITE" id="PS00545">
    <property type="entry name" value="ALDOSE_1_EPIMERASE"/>
    <property type="match status" value="1"/>
</dbReference>
<dbReference type="InterPro" id="IPR015443">
    <property type="entry name" value="Aldose_1-epimerase"/>
</dbReference>
<keyword evidence="7 8" id="KW-0119">Carbohydrate metabolism</keyword>
<feature type="binding site" evidence="11">
    <location>
        <begin position="203"/>
        <end position="205"/>
    </location>
    <ligand>
        <name>beta-D-galactose</name>
        <dbReference type="ChEBI" id="CHEBI:27667"/>
    </ligand>
</feature>
<evidence type="ECO:0000256" key="11">
    <source>
        <dbReference type="PIRSR" id="PIRSR005096-3"/>
    </source>
</evidence>
<proteinExistence type="inferred from homology"/>
<evidence type="ECO:0000256" key="4">
    <source>
        <dbReference type="ARBA" id="ARBA00013185"/>
    </source>
</evidence>
<dbReference type="PANTHER" id="PTHR10091">
    <property type="entry name" value="ALDOSE-1-EPIMERASE"/>
    <property type="match status" value="1"/>
</dbReference>
<reference evidence="12" key="1">
    <citation type="submission" date="2021-04" db="EMBL/GenBank/DDBJ databases">
        <title>Sinoanaerobacter chloroacetimidivorans sp. nov., an obligate anaerobic bacterium isolated from anaerobic sludge.</title>
        <authorList>
            <person name="Bao Y."/>
        </authorList>
    </citation>
    <scope>NUCLEOTIDE SEQUENCE</scope>
    <source>
        <strain evidence="12">BAD-6</strain>
    </source>
</reference>
<dbReference type="Proteomes" id="UP000675664">
    <property type="component" value="Unassembled WGS sequence"/>
</dbReference>
<dbReference type="EC" id="5.1.3.3" evidence="4 8"/>
<evidence type="ECO:0000313" key="12">
    <source>
        <dbReference type="EMBL" id="MBR0597098.1"/>
    </source>
</evidence>
<dbReference type="GO" id="GO:0030246">
    <property type="term" value="F:carbohydrate binding"/>
    <property type="evidence" value="ECO:0007669"/>
    <property type="project" value="InterPro"/>
</dbReference>
<evidence type="ECO:0000256" key="1">
    <source>
        <dbReference type="ARBA" id="ARBA00001614"/>
    </source>
</evidence>
<dbReference type="Pfam" id="PF01263">
    <property type="entry name" value="Aldose_epim"/>
    <property type="match status" value="1"/>
</dbReference>
<evidence type="ECO:0000256" key="3">
    <source>
        <dbReference type="ARBA" id="ARBA00006206"/>
    </source>
</evidence>
<evidence type="ECO:0000256" key="6">
    <source>
        <dbReference type="ARBA" id="ARBA00023235"/>
    </source>
</evidence>
<dbReference type="GO" id="GO:0006006">
    <property type="term" value="P:glucose metabolic process"/>
    <property type="evidence" value="ECO:0007669"/>
    <property type="project" value="TreeGrafter"/>
</dbReference>
<organism evidence="12 13">
    <name type="scientific">Sinanaerobacter chloroacetimidivorans</name>
    <dbReference type="NCBI Taxonomy" id="2818044"/>
    <lineage>
        <taxon>Bacteria</taxon>
        <taxon>Bacillati</taxon>
        <taxon>Bacillota</taxon>
        <taxon>Clostridia</taxon>
        <taxon>Peptostreptococcales</taxon>
        <taxon>Anaerovoracaceae</taxon>
        <taxon>Sinanaerobacter</taxon>
    </lineage>
</organism>
<feature type="active site" description="Proton acceptor" evidence="9">
    <location>
        <position position="342"/>
    </location>
</feature>
<evidence type="ECO:0000256" key="9">
    <source>
        <dbReference type="PIRSR" id="PIRSR005096-1"/>
    </source>
</evidence>
<dbReference type="GO" id="GO:0033499">
    <property type="term" value="P:galactose catabolic process via UDP-galactose, Leloir pathway"/>
    <property type="evidence" value="ECO:0007669"/>
    <property type="project" value="TreeGrafter"/>
</dbReference>
<dbReference type="Gene3D" id="2.70.98.10">
    <property type="match status" value="1"/>
</dbReference>
<dbReference type="SUPFAM" id="SSF74650">
    <property type="entry name" value="Galactose mutarotase-like"/>
    <property type="match status" value="1"/>
</dbReference>
<evidence type="ECO:0000256" key="10">
    <source>
        <dbReference type="PIRSR" id="PIRSR005096-2"/>
    </source>
</evidence>
<dbReference type="InterPro" id="IPR008183">
    <property type="entry name" value="Aldose_1/G6P_1-epimerase"/>
</dbReference>
<evidence type="ECO:0000256" key="5">
    <source>
        <dbReference type="ARBA" id="ARBA00014165"/>
    </source>
</evidence>
<feature type="binding site" evidence="11">
    <location>
        <begin position="106"/>
        <end position="107"/>
    </location>
    <ligand>
        <name>beta-D-galactose</name>
        <dbReference type="ChEBI" id="CHEBI:27667"/>
    </ligand>
</feature>
<evidence type="ECO:0000256" key="8">
    <source>
        <dbReference type="PIRNR" id="PIRNR005096"/>
    </source>
</evidence>
<dbReference type="AlphaFoldDB" id="A0A8J8B009"/>
<comment type="catalytic activity">
    <reaction evidence="1 8">
        <text>alpha-D-glucose = beta-D-glucose</text>
        <dbReference type="Rhea" id="RHEA:10264"/>
        <dbReference type="ChEBI" id="CHEBI:15903"/>
        <dbReference type="ChEBI" id="CHEBI:17925"/>
        <dbReference type="EC" id="5.1.3.3"/>
    </reaction>
</comment>
<dbReference type="InterPro" id="IPR018052">
    <property type="entry name" value="Ald1_epimerase_CS"/>
</dbReference>
<comment type="caution">
    <text evidence="12">The sequence shown here is derived from an EMBL/GenBank/DDBJ whole genome shotgun (WGS) entry which is preliminary data.</text>
</comment>
<keyword evidence="6 8" id="KW-0413">Isomerase</keyword>
<dbReference type="GO" id="GO:0004034">
    <property type="term" value="F:aldose 1-epimerase activity"/>
    <property type="evidence" value="ECO:0007669"/>
    <property type="project" value="UniProtKB-EC"/>
</dbReference>
<evidence type="ECO:0000256" key="2">
    <source>
        <dbReference type="ARBA" id="ARBA00005028"/>
    </source>
</evidence>
<dbReference type="UniPathway" id="UPA00242"/>
<feature type="active site" description="Proton donor" evidence="9">
    <location>
        <position position="203"/>
    </location>
</feature>
<dbReference type="PANTHER" id="PTHR10091:SF0">
    <property type="entry name" value="GALACTOSE MUTAROTASE"/>
    <property type="match status" value="1"/>
</dbReference>
<name>A0A8J8B009_9FIRM</name>
<dbReference type="InterPro" id="IPR047215">
    <property type="entry name" value="Galactose_mutarotase-like"/>
</dbReference>